<evidence type="ECO:0000256" key="10">
    <source>
        <dbReference type="RuleBase" id="RU000688"/>
    </source>
</evidence>
<keyword evidence="9 10" id="KW-0807">Transducer</keyword>
<dbReference type="InterPro" id="IPR000276">
    <property type="entry name" value="GPCR_Rhodpsn"/>
</dbReference>
<dbReference type="InterPro" id="IPR003980">
    <property type="entry name" value="Histamine_H3_rcpt"/>
</dbReference>
<dbReference type="SMART" id="SM01381">
    <property type="entry name" value="7TM_GPCR_Srsx"/>
    <property type="match status" value="1"/>
</dbReference>
<feature type="transmembrane region" description="Helical" evidence="12">
    <location>
        <begin position="152"/>
        <end position="174"/>
    </location>
</feature>
<feature type="compositionally biased region" description="Polar residues" evidence="11">
    <location>
        <begin position="252"/>
        <end position="262"/>
    </location>
</feature>
<evidence type="ECO:0000256" key="8">
    <source>
        <dbReference type="ARBA" id="ARBA00023170"/>
    </source>
</evidence>
<evidence type="ECO:0000256" key="5">
    <source>
        <dbReference type="ARBA" id="ARBA00022989"/>
    </source>
</evidence>
<dbReference type="SUPFAM" id="SSF81321">
    <property type="entry name" value="Family A G protein-coupled receptor-like"/>
    <property type="match status" value="1"/>
</dbReference>
<feature type="transmembrane region" description="Helical" evidence="12">
    <location>
        <begin position="112"/>
        <end position="131"/>
    </location>
</feature>
<dbReference type="GO" id="GO:0007268">
    <property type="term" value="P:chemical synaptic transmission"/>
    <property type="evidence" value="ECO:0000318"/>
    <property type="project" value="GO_Central"/>
</dbReference>
<dbReference type="AlphaFoldDB" id="A0A6I8P862"/>
<feature type="transmembrane region" description="Helical" evidence="12">
    <location>
        <begin position="329"/>
        <end position="351"/>
    </location>
</feature>
<dbReference type="Pfam" id="PF00001">
    <property type="entry name" value="7tm_1"/>
    <property type="match status" value="1"/>
</dbReference>
<keyword evidence="4 10" id="KW-0812">Transmembrane</keyword>
<dbReference type="Proteomes" id="UP000002279">
    <property type="component" value="Chromosome 7"/>
</dbReference>
<evidence type="ECO:0000256" key="12">
    <source>
        <dbReference type="SAM" id="Phobius"/>
    </source>
</evidence>
<dbReference type="PANTHER" id="PTHR24247:SF199">
    <property type="entry name" value="HISTAMINE H4 RECEPTOR"/>
    <property type="match status" value="1"/>
</dbReference>
<proteinExistence type="inferred from homology"/>
<dbReference type="Gene3D" id="1.20.1070.10">
    <property type="entry name" value="Rhodopsin 7-helix transmembrane proteins"/>
    <property type="match status" value="1"/>
</dbReference>
<dbReference type="PROSITE" id="PS50262">
    <property type="entry name" value="G_PROTEIN_RECEP_F1_2"/>
    <property type="match status" value="1"/>
</dbReference>
<dbReference type="InterPro" id="IPR017452">
    <property type="entry name" value="GPCR_Rhodpsn_7TM"/>
</dbReference>
<accession>A0A6I8P862</accession>
<evidence type="ECO:0000313" key="14">
    <source>
        <dbReference type="Ensembl" id="ENSOANP00000050114.1"/>
    </source>
</evidence>
<keyword evidence="8 10" id="KW-0675">Receptor</keyword>
<keyword evidence="7 12" id="KW-0472">Membrane</keyword>
<reference evidence="14" key="2">
    <citation type="submission" date="2025-08" db="UniProtKB">
        <authorList>
            <consortium name="Ensembl"/>
        </authorList>
    </citation>
    <scope>IDENTIFICATION</scope>
    <source>
        <strain evidence="14">Glennie</strain>
    </source>
</reference>
<dbReference type="Bgee" id="ENSOANG00000040926">
    <property type="expression patterns" value="Expressed in cerebellum and 1 other cell type or tissue"/>
</dbReference>
<evidence type="ECO:0000256" key="4">
    <source>
        <dbReference type="ARBA" id="ARBA00022692"/>
    </source>
</evidence>
<keyword evidence="5 12" id="KW-1133">Transmembrane helix</keyword>
<evidence type="ECO:0000313" key="15">
    <source>
        <dbReference type="Proteomes" id="UP000002279"/>
    </source>
</evidence>
<reference evidence="14 15" key="1">
    <citation type="journal article" date="2008" name="Nature">
        <title>Genome analysis of the platypus reveals unique signatures of evolution.</title>
        <authorList>
            <person name="Warren W.C."/>
            <person name="Hillier L.W."/>
            <person name="Marshall Graves J.A."/>
            <person name="Birney E."/>
            <person name="Ponting C.P."/>
            <person name="Grutzner F."/>
            <person name="Belov K."/>
            <person name="Miller W."/>
            <person name="Clarke L."/>
            <person name="Chinwalla A.T."/>
            <person name="Yang S.P."/>
            <person name="Heger A."/>
            <person name="Locke D.P."/>
            <person name="Miethke P."/>
            <person name="Waters P.D."/>
            <person name="Veyrunes F."/>
            <person name="Fulton L."/>
            <person name="Fulton B."/>
            <person name="Graves T."/>
            <person name="Wallis J."/>
            <person name="Puente X.S."/>
            <person name="Lopez-Otin C."/>
            <person name="Ordonez G.R."/>
            <person name="Eichler E.E."/>
            <person name="Chen L."/>
            <person name="Cheng Z."/>
            <person name="Deakin J.E."/>
            <person name="Alsop A."/>
            <person name="Thompson K."/>
            <person name="Kirby P."/>
            <person name="Papenfuss A.T."/>
            <person name="Wakefield M.J."/>
            <person name="Olender T."/>
            <person name="Lancet D."/>
            <person name="Huttley G.A."/>
            <person name="Smit A.F."/>
            <person name="Pask A."/>
            <person name="Temple-Smith P."/>
            <person name="Batzer M.A."/>
            <person name="Walker J.A."/>
            <person name="Konkel M.K."/>
            <person name="Harris R.S."/>
            <person name="Whittington C.M."/>
            <person name="Wong E.S."/>
            <person name="Gemmell N.J."/>
            <person name="Buschiazzo E."/>
            <person name="Vargas Jentzsch I.M."/>
            <person name="Merkel A."/>
            <person name="Schmitz J."/>
            <person name="Zemann A."/>
            <person name="Churakov G."/>
            <person name="Kriegs J.O."/>
            <person name="Brosius J."/>
            <person name="Murchison E.P."/>
            <person name="Sachidanandam R."/>
            <person name="Smith C."/>
            <person name="Hannon G.J."/>
            <person name="Tsend-Ayush E."/>
            <person name="McMillan D."/>
            <person name="Attenborough R."/>
            <person name="Rens W."/>
            <person name="Ferguson-Smith M."/>
            <person name="Lefevre C.M."/>
            <person name="Sharp J.A."/>
            <person name="Nicholas K.R."/>
            <person name="Ray D.A."/>
            <person name="Kube M."/>
            <person name="Reinhardt R."/>
            <person name="Pringle T.H."/>
            <person name="Taylor J."/>
            <person name="Jones R.C."/>
            <person name="Nixon B."/>
            <person name="Dacheux J.L."/>
            <person name="Niwa H."/>
            <person name="Sekita Y."/>
            <person name="Huang X."/>
            <person name="Stark A."/>
            <person name="Kheradpour P."/>
            <person name="Kellis M."/>
            <person name="Flicek P."/>
            <person name="Chen Y."/>
            <person name="Webber C."/>
            <person name="Hardison R."/>
            <person name="Nelson J."/>
            <person name="Hallsworth-Pepin K."/>
            <person name="Delehaunty K."/>
            <person name="Markovic C."/>
            <person name="Minx P."/>
            <person name="Feng Y."/>
            <person name="Kremitzki C."/>
            <person name="Mitreva M."/>
            <person name="Glasscock J."/>
            <person name="Wylie T."/>
            <person name="Wohldmann P."/>
            <person name="Thiru P."/>
            <person name="Nhan M.N."/>
            <person name="Pohl C.S."/>
            <person name="Smith S.M."/>
            <person name="Hou S."/>
            <person name="Nefedov M."/>
            <person name="de Jong P.J."/>
            <person name="Renfree M.B."/>
            <person name="Mardis E.R."/>
            <person name="Wilson R.K."/>
        </authorList>
    </citation>
    <scope>NUCLEOTIDE SEQUENCE [LARGE SCALE GENOMIC DNA]</scope>
    <source>
        <strain evidence="14 15">Glennie</strain>
    </source>
</reference>
<dbReference type="GO" id="GO:0030425">
    <property type="term" value="C:dendrite"/>
    <property type="evidence" value="ECO:0000318"/>
    <property type="project" value="GO_Central"/>
</dbReference>
<keyword evidence="3" id="KW-0597">Phosphoprotein</keyword>
<evidence type="ECO:0000256" key="3">
    <source>
        <dbReference type="ARBA" id="ARBA00022553"/>
    </source>
</evidence>
<feature type="transmembrane region" description="Helical" evidence="12">
    <location>
        <begin position="36"/>
        <end position="60"/>
    </location>
</feature>
<keyword evidence="15" id="KW-1185">Reference proteome</keyword>
<feature type="transmembrane region" description="Helical" evidence="12">
    <location>
        <begin position="296"/>
        <end position="317"/>
    </location>
</feature>
<dbReference type="GO" id="GO:0005886">
    <property type="term" value="C:plasma membrane"/>
    <property type="evidence" value="ECO:0000318"/>
    <property type="project" value="GO_Central"/>
</dbReference>
<dbReference type="GO" id="GO:0007187">
    <property type="term" value="P:G protein-coupled receptor signaling pathway, coupled to cyclic nucleotide second messenger"/>
    <property type="evidence" value="ECO:0000318"/>
    <property type="project" value="GO_Central"/>
</dbReference>
<dbReference type="PRINTS" id="PR00237">
    <property type="entry name" value="GPCRRHODOPSN"/>
</dbReference>
<keyword evidence="2" id="KW-1003">Cell membrane</keyword>
<feature type="domain" description="G-protein coupled receptors family 1 profile" evidence="13">
    <location>
        <begin position="51"/>
        <end position="348"/>
    </location>
</feature>
<reference evidence="14" key="3">
    <citation type="submission" date="2025-09" db="UniProtKB">
        <authorList>
            <consortium name="Ensembl"/>
        </authorList>
    </citation>
    <scope>IDENTIFICATION</scope>
    <source>
        <strain evidence="14">Glennie</strain>
    </source>
</reference>
<feature type="region of interest" description="Disordered" evidence="11">
    <location>
        <begin position="237"/>
        <end position="262"/>
    </location>
</feature>
<name>A0A6I8P862_ORNAN</name>
<evidence type="ECO:0000256" key="2">
    <source>
        <dbReference type="ARBA" id="ARBA00022475"/>
    </source>
</evidence>
<feature type="transmembrane region" description="Helical" evidence="12">
    <location>
        <begin position="72"/>
        <end position="92"/>
    </location>
</feature>
<dbReference type="GeneTree" id="ENSGT00940000162118"/>
<keyword evidence="6 10" id="KW-0297">G-protein coupled receptor</keyword>
<evidence type="ECO:0000259" key="13">
    <source>
        <dbReference type="PROSITE" id="PS50262"/>
    </source>
</evidence>
<dbReference type="GO" id="GO:0007197">
    <property type="term" value="P:adenylate cyclase-inhibiting G protein-coupled acetylcholine receptor signaling pathway"/>
    <property type="evidence" value="ECO:0000318"/>
    <property type="project" value="GO_Central"/>
</dbReference>
<dbReference type="PRINTS" id="PR01471">
    <property type="entry name" value="HISTAMINEH3R"/>
</dbReference>
<evidence type="ECO:0000256" key="7">
    <source>
        <dbReference type="ARBA" id="ARBA00023136"/>
    </source>
</evidence>
<dbReference type="PANTHER" id="PTHR24247">
    <property type="entry name" value="5-HYDROXYTRYPTAMINE RECEPTOR"/>
    <property type="match status" value="1"/>
</dbReference>
<dbReference type="Ensembl" id="ENSOANT00000076829.1">
    <property type="protein sequence ID" value="ENSOANP00000050114.1"/>
    <property type="gene ID" value="ENSOANG00000040926.1"/>
</dbReference>
<comment type="subcellular location">
    <subcellularLocation>
        <location evidence="1">Cell membrane</location>
        <topology evidence="1">Multi-pass membrane protein</topology>
    </subcellularLocation>
</comment>
<evidence type="ECO:0000256" key="11">
    <source>
        <dbReference type="SAM" id="MobiDB-lite"/>
    </source>
</evidence>
<organism evidence="14 15">
    <name type="scientific">Ornithorhynchus anatinus</name>
    <name type="common">Duckbill platypus</name>
    <dbReference type="NCBI Taxonomy" id="9258"/>
    <lineage>
        <taxon>Eukaryota</taxon>
        <taxon>Metazoa</taxon>
        <taxon>Chordata</taxon>
        <taxon>Craniata</taxon>
        <taxon>Vertebrata</taxon>
        <taxon>Euteleostomi</taxon>
        <taxon>Mammalia</taxon>
        <taxon>Monotremata</taxon>
        <taxon>Ornithorhynchidae</taxon>
        <taxon>Ornithorhynchus</taxon>
    </lineage>
</organism>
<comment type="similarity">
    <text evidence="10">Belongs to the G-protein coupled receptor 1 family.</text>
</comment>
<feature type="transmembrane region" description="Helical" evidence="12">
    <location>
        <begin position="194"/>
        <end position="219"/>
    </location>
</feature>
<dbReference type="GO" id="GO:0045202">
    <property type="term" value="C:synapse"/>
    <property type="evidence" value="ECO:0000318"/>
    <property type="project" value="GO_Central"/>
</dbReference>
<evidence type="ECO:0000256" key="6">
    <source>
        <dbReference type="ARBA" id="ARBA00023040"/>
    </source>
</evidence>
<gene>
    <name evidence="14" type="primary">LOC107547444</name>
</gene>
<dbReference type="PROSITE" id="PS00237">
    <property type="entry name" value="G_PROTEIN_RECEP_F1_1"/>
    <property type="match status" value="1"/>
</dbReference>
<dbReference type="GO" id="GO:0004969">
    <property type="term" value="F:histamine receptor activity"/>
    <property type="evidence" value="ECO:0000318"/>
    <property type="project" value="GO_Central"/>
</dbReference>
<evidence type="ECO:0000256" key="9">
    <source>
        <dbReference type="ARBA" id="ARBA00023224"/>
    </source>
</evidence>
<dbReference type="OMA" id="LYPLCHE"/>
<dbReference type="InParanoid" id="A0A6I8P862"/>
<evidence type="ECO:0000256" key="1">
    <source>
        <dbReference type="ARBA" id="ARBA00004651"/>
    </source>
</evidence>
<sequence>MCDNSTGDLCEERTLGFINSSFTVETISFSPPIFNFLQFLMILLALVTVLGNALVIVAFIGDKNLRLRSNYFFLNLAISDFLVGAICIPLYIPYALTNRWPFGRGVCKFWLVIDYLSCTASAFNIVLISYDRYQSVYNAVLYRIHQGLTTRATAQMVAVWVLAFLVYGPAIVFWEHVKGRSNFSNGTCKVEFSSQWRFLVCASVLEFLIPILAVAYFNLHIYWSIRARSQWVAALPTSQNSSSSSPEERKATSQLSTVTQADESGLNPVRIHSLTPSSLESKSRFKLLRDRKMAKSLSIILIVFAICWAPYSLFTIIRAASGKEDDDPWYNLAFWLMWLNSSVNPFLYPLCHKHFRKAFLKVLCCRRSTPMPQTQSLSS</sequence>
<dbReference type="GO" id="GO:0030594">
    <property type="term" value="F:neurotransmitter receptor activity"/>
    <property type="evidence" value="ECO:0000318"/>
    <property type="project" value="GO_Central"/>
</dbReference>
<protein>
    <recommendedName>
        <fullName evidence="13">G-protein coupled receptors family 1 profile domain-containing protein</fullName>
    </recommendedName>
</protein>